<reference evidence="4 5" key="1">
    <citation type="journal article" date="2011" name="J. Bacteriol.">
        <title>Complete genome sequence of the cellulose-degrading bacterium Cellulosilyticum lentocellum.</title>
        <authorList>
            <consortium name="US DOE Joint Genome Institute"/>
            <person name="Miller D.A."/>
            <person name="Suen G."/>
            <person name="Bruce D."/>
            <person name="Copeland A."/>
            <person name="Cheng J.F."/>
            <person name="Detter C."/>
            <person name="Goodwin L.A."/>
            <person name="Han C.S."/>
            <person name="Hauser L.J."/>
            <person name="Land M.L."/>
            <person name="Lapidus A."/>
            <person name="Lucas S."/>
            <person name="Meincke L."/>
            <person name="Pitluck S."/>
            <person name="Tapia R."/>
            <person name="Teshima H."/>
            <person name="Woyke T."/>
            <person name="Fox B.G."/>
            <person name="Angert E.R."/>
            <person name="Currie C.R."/>
        </authorList>
    </citation>
    <scope>NUCLEOTIDE SEQUENCE [LARGE SCALE GENOMIC DNA]</scope>
    <source>
        <strain evidence="5">ATCC 49066 / DSM 5427 / NCIMB 11756 / RHM5</strain>
    </source>
</reference>
<dbReference type="STRING" id="642492.Clole_0058"/>
<dbReference type="InterPro" id="IPR050624">
    <property type="entry name" value="HTH-type_Tx_Regulator"/>
</dbReference>
<feature type="DNA-binding region" description="H-T-H motif" evidence="2">
    <location>
        <begin position="32"/>
        <end position="51"/>
    </location>
</feature>
<keyword evidence="5" id="KW-1185">Reference proteome</keyword>
<evidence type="ECO:0000256" key="1">
    <source>
        <dbReference type="ARBA" id="ARBA00023125"/>
    </source>
</evidence>
<keyword evidence="1 2" id="KW-0238">DNA-binding</keyword>
<dbReference type="AlphaFoldDB" id="F2JGC3"/>
<dbReference type="PRINTS" id="PR00455">
    <property type="entry name" value="HTHTETR"/>
</dbReference>
<organism evidence="4 5">
    <name type="scientific">Cellulosilyticum lentocellum (strain ATCC 49066 / DSM 5427 / NCIMB 11756 / RHM5)</name>
    <name type="common">Clostridium lentocellum</name>
    <dbReference type="NCBI Taxonomy" id="642492"/>
    <lineage>
        <taxon>Bacteria</taxon>
        <taxon>Bacillati</taxon>
        <taxon>Bacillota</taxon>
        <taxon>Clostridia</taxon>
        <taxon>Lachnospirales</taxon>
        <taxon>Cellulosilyticaceae</taxon>
        <taxon>Cellulosilyticum</taxon>
    </lineage>
</organism>
<dbReference type="Proteomes" id="UP000008467">
    <property type="component" value="Chromosome"/>
</dbReference>
<protein>
    <submittedName>
        <fullName evidence="4">Regulatory protein TetR</fullName>
    </submittedName>
</protein>
<dbReference type="eggNOG" id="COG1309">
    <property type="taxonomic scope" value="Bacteria"/>
</dbReference>
<feature type="domain" description="HTH tetR-type" evidence="3">
    <location>
        <begin position="9"/>
        <end position="69"/>
    </location>
</feature>
<evidence type="ECO:0000313" key="5">
    <source>
        <dbReference type="Proteomes" id="UP000008467"/>
    </source>
</evidence>
<accession>F2JGC3</accession>
<dbReference type="SUPFAM" id="SSF46689">
    <property type="entry name" value="Homeodomain-like"/>
    <property type="match status" value="1"/>
</dbReference>
<dbReference type="KEGG" id="cle:Clole_0058"/>
<sequence>MSKAEENKRKKQEALFNTAFELFTTKGINNTAISDIVEKAGVAKGTFYLYFKDKYDIRDKLIIRKTSFLFMQAISRLRDSGVIDFEGQVLFIIDDVIEQLKKDKVLLRMISKDLSWGVYKKVLSKSLNDENQEELSYYHLFMQSANKQDFKFKDAEITLFLIIELVGSTAYNSILFEQPVQIDALKPYLYESIRQIIRSGKA</sequence>
<dbReference type="InterPro" id="IPR009057">
    <property type="entry name" value="Homeodomain-like_sf"/>
</dbReference>
<dbReference type="PANTHER" id="PTHR43479">
    <property type="entry name" value="ACREF/ENVCD OPERON REPRESSOR-RELATED"/>
    <property type="match status" value="1"/>
</dbReference>
<dbReference type="PANTHER" id="PTHR43479:SF11">
    <property type="entry name" value="ACREF_ENVCD OPERON REPRESSOR-RELATED"/>
    <property type="match status" value="1"/>
</dbReference>
<dbReference type="InterPro" id="IPR001647">
    <property type="entry name" value="HTH_TetR"/>
</dbReference>
<gene>
    <name evidence="4" type="ordered locus">Clole_0058</name>
</gene>
<evidence type="ECO:0000313" key="4">
    <source>
        <dbReference type="EMBL" id="ADZ81818.1"/>
    </source>
</evidence>
<dbReference type="PROSITE" id="PS50977">
    <property type="entry name" value="HTH_TETR_2"/>
    <property type="match status" value="1"/>
</dbReference>
<dbReference type="EMBL" id="CP002582">
    <property type="protein sequence ID" value="ADZ81818.1"/>
    <property type="molecule type" value="Genomic_DNA"/>
</dbReference>
<dbReference type="RefSeq" id="WP_013655119.1">
    <property type="nucleotide sequence ID" value="NC_015275.1"/>
</dbReference>
<evidence type="ECO:0000256" key="2">
    <source>
        <dbReference type="PROSITE-ProRule" id="PRU00335"/>
    </source>
</evidence>
<evidence type="ECO:0000259" key="3">
    <source>
        <dbReference type="PROSITE" id="PS50977"/>
    </source>
</evidence>
<name>F2JGC3_CELLD</name>
<dbReference type="HOGENOM" id="CLU_069356_12_2_9"/>
<dbReference type="Gene3D" id="1.10.357.10">
    <property type="entry name" value="Tetracycline Repressor, domain 2"/>
    <property type="match status" value="1"/>
</dbReference>
<proteinExistence type="predicted"/>
<dbReference type="Pfam" id="PF00440">
    <property type="entry name" value="TetR_N"/>
    <property type="match status" value="1"/>
</dbReference>
<dbReference type="GO" id="GO:0003677">
    <property type="term" value="F:DNA binding"/>
    <property type="evidence" value="ECO:0007669"/>
    <property type="project" value="UniProtKB-UniRule"/>
</dbReference>